<feature type="compositionally biased region" description="Polar residues" evidence="3">
    <location>
        <begin position="309"/>
        <end position="319"/>
    </location>
</feature>
<feature type="region of interest" description="Disordered" evidence="3">
    <location>
        <begin position="1"/>
        <end position="34"/>
    </location>
</feature>
<dbReference type="Gene3D" id="1.25.40.10">
    <property type="entry name" value="Tetratricopeptide repeat domain"/>
    <property type="match status" value="1"/>
</dbReference>
<feature type="region of interest" description="Disordered" evidence="3">
    <location>
        <begin position="662"/>
        <end position="684"/>
    </location>
</feature>
<feature type="region of interest" description="Disordered" evidence="3">
    <location>
        <begin position="309"/>
        <end position="337"/>
    </location>
</feature>
<evidence type="ECO:0000313" key="4">
    <source>
        <dbReference type="EMBL" id="TKX19154.1"/>
    </source>
</evidence>
<name>A0A4U7AU52_9PEZI</name>
<reference evidence="4 5" key="1">
    <citation type="submission" date="2018-02" db="EMBL/GenBank/DDBJ databases">
        <title>Draft genome sequences of Elsinoe sp., causing black scab on jojoba.</title>
        <authorList>
            <person name="Stodart B."/>
            <person name="Jeffress S."/>
            <person name="Ash G."/>
            <person name="Arun Chinnappa K."/>
        </authorList>
    </citation>
    <scope>NUCLEOTIDE SEQUENCE [LARGE SCALE GENOMIC DNA]</scope>
    <source>
        <strain evidence="4 5">Hillstone_2</strain>
    </source>
</reference>
<evidence type="ECO:0000256" key="3">
    <source>
        <dbReference type="SAM" id="MobiDB-lite"/>
    </source>
</evidence>
<evidence type="ECO:0000256" key="2">
    <source>
        <dbReference type="PROSITE-ProRule" id="PRU00708"/>
    </source>
</evidence>
<gene>
    <name evidence="4" type="ORF">C1H76_8688</name>
</gene>
<dbReference type="Proteomes" id="UP000308133">
    <property type="component" value="Unassembled WGS sequence"/>
</dbReference>
<dbReference type="PANTHER" id="PTHR47932:SF44">
    <property type="entry name" value="MIOREX COMPLEX COMPONENT 1"/>
    <property type="match status" value="1"/>
</dbReference>
<dbReference type="NCBIfam" id="TIGR00756">
    <property type="entry name" value="PPR"/>
    <property type="match status" value="1"/>
</dbReference>
<evidence type="ECO:0000256" key="1">
    <source>
        <dbReference type="ARBA" id="ARBA00022737"/>
    </source>
</evidence>
<accession>A0A4U7AU52</accession>
<dbReference type="PROSITE" id="PS51375">
    <property type="entry name" value="PPR"/>
    <property type="match status" value="1"/>
</dbReference>
<dbReference type="AlphaFoldDB" id="A0A4U7AU52"/>
<sequence>MSGHTVASKDAFRRDEQSKERRWTTENSPSLSASRRAYYQEVDIGNALRSNPDEHEKRQLKRELDFLTDRVKLTDAIRKHLFHGGFSKALHLVRVASASTKCTVSWNAIIEFLVEKREFDAAFKIYNEMKKRAQFPDAITITHLLKGLAQKPVKKQQVSMAMKVYDALDAQTSHVKRSIIHTNSMLKVCINAGDMDLMWKLISQMPERGDGAMDRVTFSTIFQGLKEQMQSSSEKDAPLRGATKEGLSDGRRLWNIATEKWRSGDLQMDDVLLRSYLQLLSTDANEETALEVLGCIELTMGILTREGTQLASSTNSEGETNLDRTQRRNFAGRRPRQAVKRELIRPHPATLSLIMDTYLALLPDPPIDIRSPESYWKIFTQDLEMNPDENNYKSYLRIAIQKRDSAAALWAVEENYDAWKKYRGRHASPSPTLYTMALTACATSAADQSPTDTSPTSSSAPSTALPLRHAYKILEIMGNRLAARNPQTVQKFLACAVNTHSPELILDTLQRLQPIVSSMQEDPNSKTPMSVPSHPQRRGMRKLYAKADLADQNRADFLRLYAATLAVLGSKESYRVLDGSGRLEDLRTLYEFTSQMLDYMAEEGRDGLPALGKHSLKEATYRSLVKAIARNMGDEGRDFARMVTLWTWKGALVTRRERTVRNREEVVQDGQKRLPSLHAAGQES</sequence>
<dbReference type="PANTHER" id="PTHR47932">
    <property type="entry name" value="ATPASE EXPRESSION PROTEIN 3"/>
    <property type="match status" value="1"/>
</dbReference>
<feature type="repeat" description="PPR" evidence="2">
    <location>
        <begin position="102"/>
        <end position="136"/>
    </location>
</feature>
<comment type="caution">
    <text evidence="4">The sequence shown here is derived from an EMBL/GenBank/DDBJ whole genome shotgun (WGS) entry which is preliminary data.</text>
</comment>
<dbReference type="InterPro" id="IPR002885">
    <property type="entry name" value="PPR_rpt"/>
</dbReference>
<proteinExistence type="predicted"/>
<evidence type="ECO:0000313" key="5">
    <source>
        <dbReference type="Proteomes" id="UP000308133"/>
    </source>
</evidence>
<organism evidence="4 5">
    <name type="scientific">Elsinoe australis</name>
    <dbReference type="NCBI Taxonomy" id="40998"/>
    <lineage>
        <taxon>Eukaryota</taxon>
        <taxon>Fungi</taxon>
        <taxon>Dikarya</taxon>
        <taxon>Ascomycota</taxon>
        <taxon>Pezizomycotina</taxon>
        <taxon>Dothideomycetes</taxon>
        <taxon>Dothideomycetidae</taxon>
        <taxon>Myriangiales</taxon>
        <taxon>Elsinoaceae</taxon>
        <taxon>Elsinoe</taxon>
    </lineage>
</organism>
<dbReference type="EMBL" id="PTQR01000119">
    <property type="protein sequence ID" value="TKX19154.1"/>
    <property type="molecule type" value="Genomic_DNA"/>
</dbReference>
<feature type="compositionally biased region" description="Basic and acidic residues" evidence="3">
    <location>
        <begin position="10"/>
        <end position="24"/>
    </location>
</feature>
<dbReference type="Pfam" id="PF01535">
    <property type="entry name" value="PPR"/>
    <property type="match status" value="1"/>
</dbReference>
<dbReference type="InterPro" id="IPR011990">
    <property type="entry name" value="TPR-like_helical_dom_sf"/>
</dbReference>
<keyword evidence="1" id="KW-0677">Repeat</keyword>
<feature type="region of interest" description="Disordered" evidence="3">
    <location>
        <begin position="519"/>
        <end position="538"/>
    </location>
</feature>
<protein>
    <submittedName>
        <fullName evidence="4">PPR repeat family-like protein 3</fullName>
    </submittedName>
</protein>
<dbReference type="Pfam" id="PF13041">
    <property type="entry name" value="PPR_2"/>
    <property type="match status" value="1"/>
</dbReference>
<feature type="compositionally biased region" description="Basic and acidic residues" evidence="3">
    <location>
        <begin position="662"/>
        <end position="672"/>
    </location>
</feature>
<feature type="compositionally biased region" description="Polar residues" evidence="3">
    <location>
        <begin position="519"/>
        <end position="530"/>
    </location>
</feature>